<feature type="transmembrane region" description="Helical" evidence="1">
    <location>
        <begin position="58"/>
        <end position="81"/>
    </location>
</feature>
<proteinExistence type="predicted"/>
<evidence type="ECO:0000256" key="1">
    <source>
        <dbReference type="SAM" id="Phobius"/>
    </source>
</evidence>
<dbReference type="InterPro" id="IPR018723">
    <property type="entry name" value="DUF2254_membrane"/>
</dbReference>
<keyword evidence="1" id="KW-0472">Membrane</keyword>
<protein>
    <submittedName>
        <fullName evidence="2">Putative membrane protein</fullName>
    </submittedName>
</protein>
<dbReference type="EMBL" id="JACIFY010000005">
    <property type="protein sequence ID" value="MBB4235121.1"/>
    <property type="molecule type" value="Genomic_DNA"/>
</dbReference>
<feature type="transmembrane region" description="Helical" evidence="1">
    <location>
        <begin position="128"/>
        <end position="151"/>
    </location>
</feature>
<dbReference type="Proteomes" id="UP000540909">
    <property type="component" value="Unassembled WGS sequence"/>
</dbReference>
<feature type="transmembrane region" description="Helical" evidence="1">
    <location>
        <begin position="102"/>
        <end position="122"/>
    </location>
</feature>
<comment type="caution">
    <text evidence="2">The sequence shown here is derived from an EMBL/GenBank/DDBJ whole genome shotgun (WGS) entry which is preliminary data.</text>
</comment>
<evidence type="ECO:0000313" key="2">
    <source>
        <dbReference type="EMBL" id="MBB4235121.1"/>
    </source>
</evidence>
<feature type="transmembrane region" description="Helical" evidence="1">
    <location>
        <begin position="12"/>
        <end position="38"/>
    </location>
</feature>
<evidence type="ECO:0000313" key="3">
    <source>
        <dbReference type="Proteomes" id="UP000540909"/>
    </source>
</evidence>
<dbReference type="Pfam" id="PF10011">
    <property type="entry name" value="DUF2254"/>
    <property type="match status" value="1"/>
</dbReference>
<name>A0A7W6W4A3_9HYPH</name>
<keyword evidence="1" id="KW-0812">Transmembrane</keyword>
<dbReference type="RefSeq" id="WP_184468626.1">
    <property type="nucleotide sequence ID" value="NZ_JACIFY010000005.1"/>
</dbReference>
<organism evidence="2 3">
    <name type="scientific">Rhizobium esperanzae</name>
    <dbReference type="NCBI Taxonomy" id="1967781"/>
    <lineage>
        <taxon>Bacteria</taxon>
        <taxon>Pseudomonadati</taxon>
        <taxon>Pseudomonadota</taxon>
        <taxon>Alphaproteobacteria</taxon>
        <taxon>Hyphomicrobiales</taxon>
        <taxon>Rhizobiaceae</taxon>
        <taxon>Rhizobium/Agrobacterium group</taxon>
        <taxon>Rhizobium</taxon>
    </lineage>
</organism>
<gene>
    <name evidence="2" type="ORF">GGD57_001683</name>
</gene>
<sequence length="427" mass="47867">MGWNRLYSLKSYVKSSLWLVPFLALLLYILAIRMVYLFDRWLIWIEPWPWGVAGSQRLLETIITMTLTFVVFTFGSLLVAIQIAGGQLTPRIIATTLLRDNAIRFTVGLFIFTLLFATGALARLETDVRHAVVGIAGFLGFLSIAAFLYLIDYAARLLRPVSIIARVSEEGRAAIEDVYPAMATDETDAAPAKLRPDKKPDKVIVYQGRPAIIVAVNKRALLMQAEKTQSVVELVPRIGDFVASGEPLFRLYGTLLPEEDVLKKMIAFGPERTLEQDATFAFRIIVDIAIKALSKAINDPTTAVLAIDQLQRLLCFVGKRSLRGEAIFNSSGELRVICRTPNWDDFVKLTFSEIRLYGTENFQIARRLRAVLEYGLQVLPEFRRPALEMEMALLDRRLAETYDFPEDLELAKMADTQGLGGSKSPNA</sequence>
<reference evidence="2 3" key="1">
    <citation type="submission" date="2020-08" db="EMBL/GenBank/DDBJ databases">
        <title>Genomic Encyclopedia of Type Strains, Phase IV (KMG-V): Genome sequencing to study the core and pangenomes of soil and plant-associated prokaryotes.</title>
        <authorList>
            <person name="Whitman W."/>
        </authorList>
    </citation>
    <scope>NUCLEOTIDE SEQUENCE [LARGE SCALE GENOMIC DNA]</scope>
    <source>
        <strain evidence="2 3">SEMIA 4089</strain>
    </source>
</reference>
<keyword evidence="1" id="KW-1133">Transmembrane helix</keyword>
<dbReference type="AlphaFoldDB" id="A0A7W6W4A3"/>
<accession>A0A7W6W4A3</accession>